<dbReference type="InterPro" id="IPR005821">
    <property type="entry name" value="Ion_trans_dom"/>
</dbReference>
<reference evidence="15" key="1">
    <citation type="submission" date="2022-10" db="EMBL/GenBank/DDBJ databases">
        <authorList>
            <person name="Chen Y."/>
            <person name="Dougan E. K."/>
            <person name="Chan C."/>
            <person name="Rhodes N."/>
            <person name="Thang M."/>
        </authorList>
    </citation>
    <scope>NUCLEOTIDE SEQUENCE</scope>
</reference>
<comment type="caution">
    <text evidence="15">The sequence shown here is derived from an EMBL/GenBank/DDBJ whole genome shotgun (WGS) entry which is preliminary data.</text>
</comment>
<evidence type="ECO:0000256" key="11">
    <source>
        <dbReference type="ARBA" id="ARBA00023180"/>
    </source>
</evidence>
<dbReference type="PANTHER" id="PTHR45628:SF7">
    <property type="entry name" value="VOLTAGE-DEPENDENT CALCIUM CHANNEL TYPE A SUBUNIT ALPHA-1"/>
    <property type="match status" value="1"/>
</dbReference>
<dbReference type="EMBL" id="CAMXCT030001296">
    <property type="protein sequence ID" value="CAL4776049.1"/>
    <property type="molecule type" value="Genomic_DNA"/>
</dbReference>
<evidence type="ECO:0000313" key="15">
    <source>
        <dbReference type="EMBL" id="CAI3988737.1"/>
    </source>
</evidence>
<gene>
    <name evidence="15" type="ORF">C1SCF055_LOCUS15863</name>
</gene>
<feature type="transmembrane region" description="Helical" evidence="13">
    <location>
        <begin position="123"/>
        <end position="140"/>
    </location>
</feature>
<dbReference type="PANTHER" id="PTHR45628">
    <property type="entry name" value="VOLTAGE-DEPENDENT CALCIUM CHANNEL TYPE A SUBUNIT ALPHA-1"/>
    <property type="match status" value="1"/>
</dbReference>
<evidence type="ECO:0000256" key="6">
    <source>
        <dbReference type="ARBA" id="ARBA00022837"/>
    </source>
</evidence>
<reference evidence="16" key="2">
    <citation type="submission" date="2024-04" db="EMBL/GenBank/DDBJ databases">
        <authorList>
            <person name="Chen Y."/>
            <person name="Shah S."/>
            <person name="Dougan E. K."/>
            <person name="Thang M."/>
            <person name="Chan C."/>
        </authorList>
    </citation>
    <scope>NUCLEOTIDE SEQUENCE [LARGE SCALE GENOMIC DNA]</scope>
</reference>
<dbReference type="EMBL" id="CAMXCT010001296">
    <property type="protein sequence ID" value="CAI3988737.1"/>
    <property type="molecule type" value="Genomic_DNA"/>
</dbReference>
<evidence type="ECO:0000256" key="8">
    <source>
        <dbReference type="ARBA" id="ARBA00022989"/>
    </source>
</evidence>
<evidence type="ECO:0000256" key="1">
    <source>
        <dbReference type="ARBA" id="ARBA00004141"/>
    </source>
</evidence>
<keyword evidence="12" id="KW-0407">Ion channel</keyword>
<feature type="domain" description="Ion transport" evidence="14">
    <location>
        <begin position="93"/>
        <end position="335"/>
    </location>
</feature>
<organism evidence="15">
    <name type="scientific">Cladocopium goreaui</name>
    <dbReference type="NCBI Taxonomy" id="2562237"/>
    <lineage>
        <taxon>Eukaryota</taxon>
        <taxon>Sar</taxon>
        <taxon>Alveolata</taxon>
        <taxon>Dinophyceae</taxon>
        <taxon>Suessiales</taxon>
        <taxon>Symbiodiniaceae</taxon>
        <taxon>Cladocopium</taxon>
    </lineage>
</organism>
<dbReference type="SUPFAM" id="SSF81324">
    <property type="entry name" value="Voltage-gated potassium channels"/>
    <property type="match status" value="1"/>
</dbReference>
<dbReference type="OrthoDB" id="40902at2759"/>
<keyword evidence="3" id="KW-0109">Calcium transport</keyword>
<proteinExistence type="predicted"/>
<dbReference type="GO" id="GO:0008331">
    <property type="term" value="F:high voltage-gated calcium channel activity"/>
    <property type="evidence" value="ECO:0007669"/>
    <property type="project" value="TreeGrafter"/>
</dbReference>
<keyword evidence="7" id="KW-0851">Voltage-gated channel</keyword>
<comment type="subcellular location">
    <subcellularLocation>
        <location evidence="1">Membrane</location>
        <topology evidence="1">Multi-pass membrane protein</topology>
    </subcellularLocation>
</comment>
<dbReference type="Gene3D" id="1.10.287.70">
    <property type="match status" value="1"/>
</dbReference>
<keyword evidence="2" id="KW-0813">Transport</keyword>
<keyword evidence="10 13" id="KW-0472">Membrane</keyword>
<dbReference type="Gene3D" id="1.20.120.350">
    <property type="entry name" value="Voltage-gated potassium channels. Chain C"/>
    <property type="match status" value="1"/>
</dbReference>
<evidence type="ECO:0000256" key="3">
    <source>
        <dbReference type="ARBA" id="ARBA00022568"/>
    </source>
</evidence>
<evidence type="ECO:0000256" key="5">
    <source>
        <dbReference type="ARBA" id="ARBA00022692"/>
    </source>
</evidence>
<evidence type="ECO:0000256" key="9">
    <source>
        <dbReference type="ARBA" id="ARBA00023065"/>
    </source>
</evidence>
<dbReference type="EMBL" id="CAMXCT020001296">
    <property type="protein sequence ID" value="CAL1142112.1"/>
    <property type="molecule type" value="Genomic_DNA"/>
</dbReference>
<feature type="transmembrane region" description="Helical" evidence="13">
    <location>
        <begin position="91"/>
        <end position="111"/>
    </location>
</feature>
<evidence type="ECO:0000259" key="14">
    <source>
        <dbReference type="Pfam" id="PF00520"/>
    </source>
</evidence>
<dbReference type="Proteomes" id="UP001152797">
    <property type="component" value="Unassembled WGS sequence"/>
</dbReference>
<dbReference type="InterPro" id="IPR050599">
    <property type="entry name" value="VDCC_alpha-1_subunit"/>
</dbReference>
<keyword evidence="8 13" id="KW-1133">Transmembrane helix</keyword>
<feature type="transmembrane region" description="Helical" evidence="13">
    <location>
        <begin position="215"/>
        <end position="241"/>
    </location>
</feature>
<name>A0A9P1CCN8_9DINO</name>
<evidence type="ECO:0000256" key="13">
    <source>
        <dbReference type="SAM" id="Phobius"/>
    </source>
</evidence>
<evidence type="ECO:0000313" key="16">
    <source>
        <dbReference type="EMBL" id="CAL1142112.1"/>
    </source>
</evidence>
<dbReference type="Pfam" id="PF00520">
    <property type="entry name" value="Ion_trans"/>
    <property type="match status" value="1"/>
</dbReference>
<evidence type="ECO:0000256" key="2">
    <source>
        <dbReference type="ARBA" id="ARBA00022448"/>
    </source>
</evidence>
<dbReference type="InterPro" id="IPR027359">
    <property type="entry name" value="Volt_channel_dom_sf"/>
</dbReference>
<evidence type="ECO:0000256" key="10">
    <source>
        <dbReference type="ARBA" id="ARBA00023136"/>
    </source>
</evidence>
<protein>
    <recommendedName>
        <fullName evidence="14">Ion transport domain-containing protein</fullName>
    </recommendedName>
</protein>
<evidence type="ECO:0000256" key="4">
    <source>
        <dbReference type="ARBA" id="ARBA00022673"/>
    </source>
</evidence>
<dbReference type="AlphaFoldDB" id="A0A9P1CCN8"/>
<evidence type="ECO:0000256" key="7">
    <source>
        <dbReference type="ARBA" id="ARBA00022882"/>
    </source>
</evidence>
<keyword evidence="6" id="KW-0106">Calcium</keyword>
<keyword evidence="4" id="KW-0107">Calcium channel</keyword>
<keyword evidence="17" id="KW-1185">Reference proteome</keyword>
<evidence type="ECO:0000256" key="12">
    <source>
        <dbReference type="ARBA" id="ARBA00023303"/>
    </source>
</evidence>
<evidence type="ECO:0000313" key="17">
    <source>
        <dbReference type="Proteomes" id="UP001152797"/>
    </source>
</evidence>
<keyword evidence="9" id="KW-0406">Ion transport</keyword>
<keyword evidence="11" id="KW-0325">Glycoprotein</keyword>
<keyword evidence="5 13" id="KW-0812">Transmembrane</keyword>
<feature type="transmembrane region" description="Helical" evidence="13">
    <location>
        <begin position="298"/>
        <end position="326"/>
    </location>
</feature>
<dbReference type="GO" id="GO:0098703">
    <property type="term" value="P:calcium ion import across plasma membrane"/>
    <property type="evidence" value="ECO:0007669"/>
    <property type="project" value="TreeGrafter"/>
</dbReference>
<sequence length="442" mass="50252">MGRAGSMASMSVMSEKQASSTYNVAPASVLMELFLAQDSDVHKRIFGFQTYKQFLAMREILLAGDTNRLVAELTFVRINDLAAPPEPTHPLMYVEPFVALLIVANGIMIGFQTEPTYQVWDGWPIIECVFAGFLVLEIILRMHLLGCRTFWCGDDYLWNLFDVLLGITGVTDVTVELANQRRSEIPTSLLRFCRLIRLVRIVKVFRLKFMKDLRLMVKGLVAGIRTLTLAFTLLLSVIYVISGFATYTIGRSRETEELELAKYFRNLPLSMFTAFRCFTGECTNDLGYPMTSMLAQKFGLPFVACYIMSYMLVSMGIFNVILAVYVEITMKAAKETEATTAEQHARESIRVARTTRELLKKFAAAYRIFQELEECEGHQQVTRLEFRGGSTIFTDDDVHDKIAITKELFLLVIQDRDVQRLMDELDLPPDRANLFEGCKGRP</sequence>
<accession>A0A9P1CCN8</accession>
<dbReference type="GO" id="GO:0005891">
    <property type="term" value="C:voltage-gated calcium channel complex"/>
    <property type="evidence" value="ECO:0007669"/>
    <property type="project" value="TreeGrafter"/>
</dbReference>